<dbReference type="SUPFAM" id="SSF56300">
    <property type="entry name" value="Metallo-dependent phosphatases"/>
    <property type="match status" value="1"/>
</dbReference>
<dbReference type="HOGENOM" id="CLU_2926110_0_0_1"/>
<reference evidence="2" key="3">
    <citation type="submission" date="2015-04" db="UniProtKB">
        <authorList>
            <consortium name="EnsemblPlants"/>
        </authorList>
    </citation>
    <scope>IDENTIFICATION</scope>
    <source>
        <strain evidence="2">cv. Jemalong A17</strain>
    </source>
</reference>
<evidence type="ECO:0000313" key="1">
    <source>
        <dbReference type="EMBL" id="AET00473.1"/>
    </source>
</evidence>
<gene>
    <name evidence="1" type="ordered locus">MTR_5g092420</name>
</gene>
<keyword evidence="3" id="KW-1185">Reference proteome</keyword>
<reference evidence="1 3" key="1">
    <citation type="journal article" date="2011" name="Nature">
        <title>The Medicago genome provides insight into the evolution of rhizobial symbioses.</title>
        <authorList>
            <person name="Young N.D."/>
            <person name="Debelle F."/>
            <person name="Oldroyd G.E."/>
            <person name="Geurts R."/>
            <person name="Cannon S.B."/>
            <person name="Udvardi M.K."/>
            <person name="Benedito V.A."/>
            <person name="Mayer K.F."/>
            <person name="Gouzy J."/>
            <person name="Schoof H."/>
            <person name="Van de Peer Y."/>
            <person name="Proost S."/>
            <person name="Cook D.R."/>
            <person name="Meyers B.C."/>
            <person name="Spannagl M."/>
            <person name="Cheung F."/>
            <person name="De Mita S."/>
            <person name="Krishnakumar V."/>
            <person name="Gundlach H."/>
            <person name="Zhou S."/>
            <person name="Mudge J."/>
            <person name="Bharti A.K."/>
            <person name="Murray J.D."/>
            <person name="Naoumkina M.A."/>
            <person name="Rosen B."/>
            <person name="Silverstein K.A."/>
            <person name="Tang H."/>
            <person name="Rombauts S."/>
            <person name="Zhao P.X."/>
            <person name="Zhou P."/>
            <person name="Barbe V."/>
            <person name="Bardou P."/>
            <person name="Bechner M."/>
            <person name="Bellec A."/>
            <person name="Berger A."/>
            <person name="Berges H."/>
            <person name="Bidwell S."/>
            <person name="Bisseling T."/>
            <person name="Choisne N."/>
            <person name="Couloux A."/>
            <person name="Denny R."/>
            <person name="Deshpande S."/>
            <person name="Dai X."/>
            <person name="Doyle J.J."/>
            <person name="Dudez A.M."/>
            <person name="Farmer A.D."/>
            <person name="Fouteau S."/>
            <person name="Franken C."/>
            <person name="Gibelin C."/>
            <person name="Gish J."/>
            <person name="Goldstein S."/>
            <person name="Gonzalez A.J."/>
            <person name="Green P.J."/>
            <person name="Hallab A."/>
            <person name="Hartog M."/>
            <person name="Hua A."/>
            <person name="Humphray S.J."/>
            <person name="Jeong D.H."/>
            <person name="Jing Y."/>
            <person name="Jocker A."/>
            <person name="Kenton S.M."/>
            <person name="Kim D.J."/>
            <person name="Klee K."/>
            <person name="Lai H."/>
            <person name="Lang C."/>
            <person name="Lin S."/>
            <person name="Macmil S.L."/>
            <person name="Magdelenat G."/>
            <person name="Matthews L."/>
            <person name="McCorrison J."/>
            <person name="Monaghan E.L."/>
            <person name="Mun J.H."/>
            <person name="Najar F.Z."/>
            <person name="Nicholson C."/>
            <person name="Noirot C."/>
            <person name="O'Bleness M."/>
            <person name="Paule C.R."/>
            <person name="Poulain J."/>
            <person name="Prion F."/>
            <person name="Qin B."/>
            <person name="Qu C."/>
            <person name="Retzel E.F."/>
            <person name="Riddle C."/>
            <person name="Sallet E."/>
            <person name="Samain S."/>
            <person name="Samson N."/>
            <person name="Sanders I."/>
            <person name="Saurat O."/>
            <person name="Scarpelli C."/>
            <person name="Schiex T."/>
            <person name="Segurens B."/>
            <person name="Severin A.J."/>
            <person name="Sherrier D.J."/>
            <person name="Shi R."/>
            <person name="Sims S."/>
            <person name="Singer S.R."/>
            <person name="Sinharoy S."/>
            <person name="Sterck L."/>
            <person name="Viollet A."/>
            <person name="Wang B.B."/>
            <person name="Wang K."/>
            <person name="Wang M."/>
            <person name="Wang X."/>
            <person name="Warfsmann J."/>
            <person name="Weissenbach J."/>
            <person name="White D.D."/>
            <person name="White J.D."/>
            <person name="Wiley G.B."/>
            <person name="Wincker P."/>
            <person name="Xing Y."/>
            <person name="Yang L."/>
            <person name="Yao Z."/>
            <person name="Ying F."/>
            <person name="Zhai J."/>
            <person name="Zhou L."/>
            <person name="Zuber A."/>
            <person name="Denarie J."/>
            <person name="Dixon R.A."/>
            <person name="May G.D."/>
            <person name="Schwartz D.C."/>
            <person name="Rogers J."/>
            <person name="Quetier F."/>
            <person name="Town C.D."/>
            <person name="Roe B.A."/>
        </authorList>
    </citation>
    <scope>NUCLEOTIDE SEQUENCE [LARGE SCALE GENOMIC DNA]</scope>
    <source>
        <strain evidence="1">A17</strain>
        <strain evidence="2 3">cv. Jemalong A17</strain>
    </source>
</reference>
<dbReference type="PaxDb" id="3880-AET00473"/>
<dbReference type="EnsemblPlants" id="AET00473">
    <property type="protein sequence ID" value="AET00473"/>
    <property type="gene ID" value="MTR_5g092420"/>
</dbReference>
<dbReference type="Gene3D" id="3.60.21.10">
    <property type="match status" value="1"/>
</dbReference>
<proteinExistence type="predicted"/>
<reference evidence="1 3" key="2">
    <citation type="journal article" date="2014" name="BMC Genomics">
        <title>An improved genome release (version Mt4.0) for the model legume Medicago truncatula.</title>
        <authorList>
            <person name="Tang H."/>
            <person name="Krishnakumar V."/>
            <person name="Bidwell S."/>
            <person name="Rosen B."/>
            <person name="Chan A."/>
            <person name="Zhou S."/>
            <person name="Gentzbittel L."/>
            <person name="Childs K.L."/>
            <person name="Yandell M."/>
            <person name="Gundlach H."/>
            <person name="Mayer K.F."/>
            <person name="Schwartz D.C."/>
            <person name="Town C.D."/>
        </authorList>
    </citation>
    <scope>GENOME REANNOTATION</scope>
    <source>
        <strain evidence="2 3">cv. Jemalong A17</strain>
    </source>
</reference>
<dbReference type="Proteomes" id="UP000002051">
    <property type="component" value="Chromosome 5"/>
</dbReference>
<evidence type="ECO:0000313" key="2">
    <source>
        <dbReference type="EnsemblPlants" id="AET00473"/>
    </source>
</evidence>
<dbReference type="InterPro" id="IPR029052">
    <property type="entry name" value="Metallo-depent_PP-like"/>
</dbReference>
<organism evidence="1 3">
    <name type="scientific">Medicago truncatula</name>
    <name type="common">Barrel medic</name>
    <name type="synonym">Medicago tribuloides</name>
    <dbReference type="NCBI Taxonomy" id="3880"/>
    <lineage>
        <taxon>Eukaryota</taxon>
        <taxon>Viridiplantae</taxon>
        <taxon>Streptophyta</taxon>
        <taxon>Embryophyta</taxon>
        <taxon>Tracheophyta</taxon>
        <taxon>Spermatophyta</taxon>
        <taxon>Magnoliopsida</taxon>
        <taxon>eudicotyledons</taxon>
        <taxon>Gunneridae</taxon>
        <taxon>Pentapetalae</taxon>
        <taxon>rosids</taxon>
        <taxon>fabids</taxon>
        <taxon>Fabales</taxon>
        <taxon>Fabaceae</taxon>
        <taxon>Papilionoideae</taxon>
        <taxon>50 kb inversion clade</taxon>
        <taxon>NPAAA clade</taxon>
        <taxon>Hologalegina</taxon>
        <taxon>IRL clade</taxon>
        <taxon>Trifolieae</taxon>
        <taxon>Medicago</taxon>
    </lineage>
</organism>
<dbReference type="STRING" id="3880.G7K8H2"/>
<protein>
    <submittedName>
        <fullName evidence="1">Purple acid phosphatase, putative</fullName>
    </submittedName>
</protein>
<dbReference type="EMBL" id="CM001221">
    <property type="protein sequence ID" value="AET00473.1"/>
    <property type="molecule type" value="Genomic_DNA"/>
</dbReference>
<accession>G7K8H2</accession>
<evidence type="ECO:0000313" key="3">
    <source>
        <dbReference type="Proteomes" id="UP000002051"/>
    </source>
</evidence>
<name>G7K8H2_MEDTR</name>
<dbReference type="AlphaFoldDB" id="G7K8H2"/>
<sequence>MSNSRDDMMTVMEPFLYAASVDLVLAGHVHAYEHSIQFREASFDHGQQRIVNGTHAFRSWA</sequence>